<keyword evidence="3" id="KW-0812">Transmembrane</keyword>
<feature type="region of interest" description="Disordered" evidence="2">
    <location>
        <begin position="616"/>
        <end position="650"/>
    </location>
</feature>
<dbReference type="Proteomes" id="UP000220797">
    <property type="component" value="Unassembled WGS sequence"/>
</dbReference>
<dbReference type="EMBL" id="CVMV01000070">
    <property type="protein sequence ID" value="CRG96668.1"/>
    <property type="molecule type" value="Genomic_DNA"/>
</dbReference>
<name>A0A1J1H060_PLAGA</name>
<evidence type="ECO:0000256" key="1">
    <source>
        <dbReference type="SAM" id="Coils"/>
    </source>
</evidence>
<proteinExistence type="predicted"/>
<feature type="compositionally biased region" description="Low complexity" evidence="2">
    <location>
        <begin position="631"/>
        <end position="641"/>
    </location>
</feature>
<feature type="coiled-coil region" evidence="1">
    <location>
        <begin position="853"/>
        <end position="899"/>
    </location>
</feature>
<keyword evidence="5" id="KW-1185">Reference proteome</keyword>
<keyword evidence="3" id="KW-0472">Membrane</keyword>
<evidence type="ECO:0000313" key="4">
    <source>
        <dbReference type="EMBL" id="CRG96668.1"/>
    </source>
</evidence>
<protein>
    <submittedName>
        <fullName evidence="4">Uncharacterized protein</fullName>
    </submittedName>
</protein>
<accession>A0A1J1H060</accession>
<evidence type="ECO:0000256" key="2">
    <source>
        <dbReference type="SAM" id="MobiDB-lite"/>
    </source>
</evidence>
<feature type="transmembrane region" description="Helical" evidence="3">
    <location>
        <begin position="1111"/>
        <end position="1134"/>
    </location>
</feature>
<dbReference type="OMA" id="VNICNLY"/>
<evidence type="ECO:0000313" key="5">
    <source>
        <dbReference type="Proteomes" id="UP000220797"/>
    </source>
</evidence>
<organism evidence="4 5">
    <name type="scientific">Plasmodium gallinaceum</name>
    <dbReference type="NCBI Taxonomy" id="5849"/>
    <lineage>
        <taxon>Eukaryota</taxon>
        <taxon>Sar</taxon>
        <taxon>Alveolata</taxon>
        <taxon>Apicomplexa</taxon>
        <taxon>Aconoidasida</taxon>
        <taxon>Haemosporida</taxon>
        <taxon>Plasmodiidae</taxon>
        <taxon>Plasmodium</taxon>
        <taxon>Plasmodium (Haemamoeba)</taxon>
    </lineage>
</organism>
<keyword evidence="1" id="KW-0175">Coiled coil</keyword>
<sequence length="1404" mass="167684">MIINENEYNEHLRVTSSCWLSKNKINSFENKKKNSSKKNTGICPNFNICPISVTLPIIKLKNDLDCISENKQINRLREKKNKGKIQEINFRNEDEISSILLRSKAFNETWNLLNNFMNCFIYNYLNEMIEKEINFLNNNLCLKDDKLSLLIIKTQSCSFVNLLQYRIISQKLKKLNNCDQKEKKEKNVLEDDILNYKSLNNQSKSFVLLKKEKYIISCIINAYSNDTVESIISRIIKKINSNVFIKIDKNNLNDLFNKILKKKNSVLIIFMNNYLKLKASTFNGILLYLTHLKELHSVNISVIITNNCVLSALSNLDHFIKKNFHVNICNLYLNYYNLIENIIFSPIFNNIIFKIKEYNSLIDHIFFCNHNFSFLKLKYFFYLFIRDFYDKKILSFLNIPLIYFNNKNETNEKSNNKDDYTNNFNEFKFNLIESFDLINVENIHEKFILLLFASNFYEKHINYLKYKSNYHFLYIENQLNKKSEKNIKNNNKNGNKCNSLLLSKRKRENIKVANTSILDDHKSNFEKENIIKKKNNKIKNSIMEKLEEKEEKYNGNICKKKRKINLKYSDKIFEENVDVVNKRIMNKEKKENESLFNCIMNFNFMKCEYEYDSSNNNSSNKKIINRKKENNNNNNNNNNDGDGNERSELSKKMNNNNEKEYLINEANMSEINFYSKNDSIKKKLKINEKFKNFYFQNYSTHYLSEGLSPINRLIDGDFINNCNVLKQYVINNISIHMKSEHNFDSFKMLKKEWSNNEYKKIYKYEQIASNMERHLNKEKKKKKRNKKFISMEENIIKQKKIEEENTKKMLLLYLHKSLTISISKKMINFLYKKKKYNMSLVIINTILKNIPTYSSLRRRIKFLKELYKKYEQKFYVKTEEDLKKANDEIEKELKQTLNTICDILINLYINKIHLLKKIMYDIYEFLKNVSYVNKLESYVNKNNSLNLSIFFVKLNHLIAFINFCIDLRKKKGNYFDEVNKNNVNYLNQENYILNSESKKVTSYSYNNYIYETPKKIHSMDNFNINNEQIKLKNYGICENICNDEIKEKISINKNEECNSKHLVNGFISPDIYNQTYSTNQINLNSQKNKQKKSSTEMYLKKFNDSNIDLNFLEFLLVFFCEYFYFLLLPCIFLLPLSNECIIHDHGSEFFNIFNINLQMKLLHILYYNKLDVKYLNNSNVLLNHNFYQIKNNLKNSDIKMEGCQNNTDIKGNKIIPLNNIEGKSKIEDVVILFKIMENMKAKYINGCNMFFEYINMKLNSNYENNIKEPLYGETFQELFYQFIIAVMSLFYFMKIIYIPSSFVKSKNELEMSINYDEHNSNTYDKNSIHEKLDKEKIKEGVDVDLAEISDEKKLTKDSFSTNEDTISSFDNEKYIEDFKYKNYILDKLYHINIKKLIFGKNYIV</sequence>
<feature type="transmembrane region" description="Helical" evidence="3">
    <location>
        <begin position="1278"/>
        <end position="1297"/>
    </location>
</feature>
<keyword evidence="3" id="KW-1133">Transmembrane helix</keyword>
<dbReference type="VEuPathDB" id="PlasmoDB:PGAL8A_00424800"/>
<gene>
    <name evidence="4" type="ORF">PGAL8A_00424800</name>
</gene>
<reference evidence="4" key="1">
    <citation type="submission" date="2015-04" db="EMBL/GenBank/DDBJ databases">
        <authorList>
            <consortium name="Pathogen Informatics"/>
        </authorList>
    </citation>
    <scope>NUCLEOTIDE SEQUENCE [LARGE SCALE GENOMIC DNA]</scope>
    <source>
        <strain evidence="4">8A</strain>
    </source>
</reference>
<evidence type="ECO:0000256" key="3">
    <source>
        <dbReference type="SAM" id="Phobius"/>
    </source>
</evidence>
<comment type="caution">
    <text evidence="4">The sequence shown here is derived from an EMBL/GenBank/DDBJ whole genome shotgun (WGS) entry which is preliminary data.</text>
</comment>
<dbReference type="RefSeq" id="XP_028529472.1">
    <property type="nucleotide sequence ID" value="XM_028672972.1"/>
</dbReference>
<dbReference type="GeneID" id="39732780"/>
<dbReference type="OrthoDB" id="392410at2759"/>